<dbReference type="EMBL" id="JBHUHQ010000002">
    <property type="protein sequence ID" value="MFD2042804.1"/>
    <property type="molecule type" value="Genomic_DNA"/>
</dbReference>
<organism evidence="2 3">
    <name type="scientific">Ornithinibacillus salinisoli</name>
    <dbReference type="NCBI Taxonomy" id="1848459"/>
    <lineage>
        <taxon>Bacteria</taxon>
        <taxon>Bacillati</taxon>
        <taxon>Bacillota</taxon>
        <taxon>Bacilli</taxon>
        <taxon>Bacillales</taxon>
        <taxon>Bacillaceae</taxon>
        <taxon>Ornithinibacillus</taxon>
    </lineage>
</organism>
<feature type="transmembrane region" description="Helical" evidence="1">
    <location>
        <begin position="63"/>
        <end position="96"/>
    </location>
</feature>
<reference evidence="3" key="1">
    <citation type="journal article" date="2019" name="Int. J. Syst. Evol. Microbiol.">
        <title>The Global Catalogue of Microorganisms (GCM) 10K type strain sequencing project: providing services to taxonomists for standard genome sequencing and annotation.</title>
        <authorList>
            <consortium name="The Broad Institute Genomics Platform"/>
            <consortium name="The Broad Institute Genome Sequencing Center for Infectious Disease"/>
            <person name="Wu L."/>
            <person name="Ma J."/>
        </authorList>
    </citation>
    <scope>NUCLEOTIDE SEQUENCE [LARGE SCALE GENOMIC DNA]</scope>
    <source>
        <strain evidence="3">R28</strain>
    </source>
</reference>
<evidence type="ECO:0000313" key="2">
    <source>
        <dbReference type="EMBL" id="MFD2042804.1"/>
    </source>
</evidence>
<feature type="transmembrane region" description="Helical" evidence="1">
    <location>
        <begin position="37"/>
        <end position="56"/>
    </location>
</feature>
<keyword evidence="1" id="KW-0472">Membrane</keyword>
<sequence>MILLIIIGMSLVTMLPRLLPAFIVDKLQFRDWVNRWLNAIPYAALGALIFPGILTVKEDEPHIGLIGGLVAIGLAYIGLNVILVVTCAIATVFLLTAVI</sequence>
<evidence type="ECO:0000256" key="1">
    <source>
        <dbReference type="SAM" id="Phobius"/>
    </source>
</evidence>
<dbReference type="Proteomes" id="UP001597383">
    <property type="component" value="Unassembled WGS sequence"/>
</dbReference>
<keyword evidence="1" id="KW-1133">Transmembrane helix</keyword>
<dbReference type="InterPro" id="IPR008407">
    <property type="entry name" value="Brnchd-chn_aa_trnsp_AzlD"/>
</dbReference>
<name>A0ABW4VT01_9BACI</name>
<keyword evidence="1" id="KW-0812">Transmembrane</keyword>
<gene>
    <name evidence="2" type="ORF">ACFSJF_00575</name>
</gene>
<protein>
    <submittedName>
        <fullName evidence="2">AzlD domain-containing protein</fullName>
    </submittedName>
</protein>
<dbReference type="Pfam" id="PF05437">
    <property type="entry name" value="AzlD"/>
    <property type="match status" value="1"/>
</dbReference>
<comment type="caution">
    <text evidence="2">The sequence shown here is derived from an EMBL/GenBank/DDBJ whole genome shotgun (WGS) entry which is preliminary data.</text>
</comment>
<dbReference type="RefSeq" id="WP_377554435.1">
    <property type="nucleotide sequence ID" value="NZ_JBHUHQ010000002.1"/>
</dbReference>
<proteinExistence type="predicted"/>
<keyword evidence="3" id="KW-1185">Reference proteome</keyword>
<evidence type="ECO:0000313" key="3">
    <source>
        <dbReference type="Proteomes" id="UP001597383"/>
    </source>
</evidence>
<accession>A0ABW4VT01</accession>